<dbReference type="Gene3D" id="2.120.10.30">
    <property type="entry name" value="TolB, C-terminal domain"/>
    <property type="match status" value="1"/>
</dbReference>
<proteinExistence type="predicted"/>
<name>A0ABW6C461_9BACT</name>
<organism evidence="2 3">
    <name type="scientific">Pontibacter toksunensis</name>
    <dbReference type="NCBI Taxonomy" id="1332631"/>
    <lineage>
        <taxon>Bacteria</taxon>
        <taxon>Pseudomonadati</taxon>
        <taxon>Bacteroidota</taxon>
        <taxon>Cytophagia</taxon>
        <taxon>Cytophagales</taxon>
        <taxon>Hymenobacteraceae</taxon>
        <taxon>Pontibacter</taxon>
    </lineage>
</organism>
<accession>A0ABW6C461</accession>
<dbReference type="InterPro" id="IPR011042">
    <property type="entry name" value="6-blade_b-propeller_TolB-like"/>
</dbReference>
<dbReference type="SUPFAM" id="SSF50952">
    <property type="entry name" value="Soluble quinoprotein glucose dehydrogenase"/>
    <property type="match status" value="1"/>
</dbReference>
<protein>
    <submittedName>
        <fullName evidence="2">PQQ-dependent sugar dehydrogenase</fullName>
    </submittedName>
</protein>
<evidence type="ECO:0000313" key="2">
    <source>
        <dbReference type="EMBL" id="MFD3003969.1"/>
    </source>
</evidence>
<gene>
    <name evidence="2" type="ORF">ACFS7Z_26675</name>
</gene>
<dbReference type="Pfam" id="PF23500">
    <property type="entry name" value="DUF7133"/>
    <property type="match status" value="1"/>
</dbReference>
<feature type="domain" description="DUF7133" evidence="1">
    <location>
        <begin position="53"/>
        <end position="193"/>
    </location>
</feature>
<keyword evidence="3" id="KW-1185">Reference proteome</keyword>
<sequence>MRQIGNKESGFLPERLSYSVLRRCLQLLMAFTMPVILSGCHLFEDDDNIELPVLQVPAEFKVEKVVGGLQLPTSVTWDDAGNMFVVEAGGGLEPEKLAPLRIMQIEDGKATVAVDLSGKGINPAIVGIVWHDGAFYITHRGEDLTGSVSRVTKSGQVETILSGIIDSQAEHQINDIRMGPDGRMYVAVGLAGNAGVMGPSVAPWIMRSPNVHSTPCQDIVLRGRNFKSVNFLTAEPNDSVLTGAFVPFGVATEPGEVIKGVKLCGGSILSFNPTDPMGTVETHSWGYRNLIGLAWDKTTGAMYAAENGYDIRGSRPVKDYLDASLRVQKGMWYGVPDFSAGREPLTLEKFEVPDSLQAMVFVSGQPVGKNLEFVIDHEASGLTPPDPSVVLGRHEFNSSPSMMDVAPASWGALAGHVFIAEWGDLAPPTNPLRGKDPAGYQIVMVDPATGHLKPFARNMLPGPASGQGNTGKGLDRPFDVQFGPDDAMYIVDYGVVKIDMSKAPPYAYEPGTGAIWRVSKK</sequence>
<dbReference type="Proteomes" id="UP001597641">
    <property type="component" value="Unassembled WGS sequence"/>
</dbReference>
<dbReference type="InterPro" id="IPR055557">
    <property type="entry name" value="DUF7133"/>
</dbReference>
<dbReference type="EMBL" id="JBHUOX010000059">
    <property type="protein sequence ID" value="MFD3003969.1"/>
    <property type="molecule type" value="Genomic_DNA"/>
</dbReference>
<evidence type="ECO:0000313" key="3">
    <source>
        <dbReference type="Proteomes" id="UP001597641"/>
    </source>
</evidence>
<evidence type="ECO:0000259" key="1">
    <source>
        <dbReference type="Pfam" id="PF23500"/>
    </source>
</evidence>
<reference evidence="3" key="1">
    <citation type="journal article" date="2019" name="Int. J. Syst. Evol. Microbiol.">
        <title>The Global Catalogue of Microorganisms (GCM) 10K type strain sequencing project: providing services to taxonomists for standard genome sequencing and annotation.</title>
        <authorList>
            <consortium name="The Broad Institute Genomics Platform"/>
            <consortium name="The Broad Institute Genome Sequencing Center for Infectious Disease"/>
            <person name="Wu L."/>
            <person name="Ma J."/>
        </authorList>
    </citation>
    <scope>NUCLEOTIDE SEQUENCE [LARGE SCALE GENOMIC DNA]</scope>
    <source>
        <strain evidence="3">KCTC 23984</strain>
    </source>
</reference>
<dbReference type="InterPro" id="IPR011041">
    <property type="entry name" value="Quinoprot_gluc/sorb_DH_b-prop"/>
</dbReference>
<dbReference type="RefSeq" id="WP_377492385.1">
    <property type="nucleotide sequence ID" value="NZ_JBHUOX010000059.1"/>
</dbReference>
<comment type="caution">
    <text evidence="2">The sequence shown here is derived from an EMBL/GenBank/DDBJ whole genome shotgun (WGS) entry which is preliminary data.</text>
</comment>
<dbReference type="PANTHER" id="PTHR19328">
    <property type="entry name" value="HEDGEHOG-INTERACTING PROTEIN"/>
    <property type="match status" value="1"/>
</dbReference>